<keyword evidence="1" id="KW-0880">Kelch repeat</keyword>
<dbReference type="AlphaFoldDB" id="A0A9K3PYT5"/>
<protein>
    <submittedName>
        <fullName evidence="4">Galactose oxidase</fullName>
    </submittedName>
</protein>
<dbReference type="Pfam" id="PF24681">
    <property type="entry name" value="Kelch_KLHDC2_KLHL20_DRC7"/>
    <property type="match status" value="2"/>
</dbReference>
<proteinExistence type="predicted"/>
<evidence type="ECO:0000313" key="5">
    <source>
        <dbReference type="Proteomes" id="UP000693970"/>
    </source>
</evidence>
<dbReference type="PANTHER" id="PTHR46376:SF1">
    <property type="entry name" value="LEUCINE-ZIPPER-LIKE TRANSCRIPTIONAL REGULATOR 1"/>
    <property type="match status" value="1"/>
</dbReference>
<sequence>MHDPERFGAAGPAAPTAVAAGCTSTPRRLHHHDQQAYVWSRVHVNPSPSGVPGEAAQSLVPPPRSGAASVVVQDKLYVFGGYGGGTGRLDDFYAFDFRTCSWEEVQVLSEEKPGCRENNGVVVLSARDQSIILFGGYNGHRWLNDLWKFDIATQRWICLEESSPDMVNAMVNEEDETNAAGMGMPQQVVNASTTSQRPSCRFGYVSVVYDNKLVLWGGFDGQRWLNDMYVYDFGSSLWSQVQQCGTLPSIRSCPASAAEGKYLYIQGGYDGLERKEDFFVCSLDTYTWTQMPNLGRTPSPRYFHSCVMHSNKLFMYGGYSGSQRLGDMFAYDFETNHWSEVDCSSGDSPGGRSSLIAQVHENNLYIFAGYNGQTVLNDMYKCRLRPIGIPSPSLLNDFRRLINDPETADVCFLVEGREVHAHKAILAARSQYFRAMLFNGHMRESSDNSPVEIRDVSHPVFCKVLEYLYTDTVCDATLEVGIHLMVASELFMLDRLKSICEDLIRGEISTENVINILVASHQHNALGLKEIALDFILQHLSDAKIQGGLTELKSEPDLLIEILKLSSLQPVTPFARRLGNATQHQVLSPGTEQQPSQAQQVRLFNAHPAPQEQQPLWRVDWR</sequence>
<name>A0A9K3PYT5_9STRA</name>
<organism evidence="4 5">
    <name type="scientific">Nitzschia inconspicua</name>
    <dbReference type="NCBI Taxonomy" id="303405"/>
    <lineage>
        <taxon>Eukaryota</taxon>
        <taxon>Sar</taxon>
        <taxon>Stramenopiles</taxon>
        <taxon>Ochrophyta</taxon>
        <taxon>Bacillariophyta</taxon>
        <taxon>Bacillariophyceae</taxon>
        <taxon>Bacillariophycidae</taxon>
        <taxon>Bacillariales</taxon>
        <taxon>Bacillariaceae</taxon>
        <taxon>Nitzschia</taxon>
    </lineage>
</organism>
<reference evidence="4" key="2">
    <citation type="submission" date="2021-04" db="EMBL/GenBank/DDBJ databases">
        <authorList>
            <person name="Podell S."/>
        </authorList>
    </citation>
    <scope>NUCLEOTIDE SEQUENCE</scope>
    <source>
        <strain evidence="4">Hildebrandi</strain>
    </source>
</reference>
<keyword evidence="2" id="KW-0677">Repeat</keyword>
<evidence type="ECO:0000259" key="3">
    <source>
        <dbReference type="PROSITE" id="PS50097"/>
    </source>
</evidence>
<evidence type="ECO:0000313" key="4">
    <source>
        <dbReference type="EMBL" id="KAG7364977.1"/>
    </source>
</evidence>
<accession>A0A9K3PYT5</accession>
<dbReference type="SMART" id="SM00612">
    <property type="entry name" value="Kelch"/>
    <property type="match status" value="4"/>
</dbReference>
<gene>
    <name evidence="4" type="ORF">IV203_038180</name>
</gene>
<dbReference type="PROSITE" id="PS50097">
    <property type="entry name" value="BTB"/>
    <property type="match status" value="1"/>
</dbReference>
<keyword evidence="5" id="KW-1185">Reference proteome</keyword>
<dbReference type="InterPro" id="IPR000210">
    <property type="entry name" value="BTB/POZ_dom"/>
</dbReference>
<dbReference type="OrthoDB" id="10251809at2759"/>
<feature type="domain" description="BTB" evidence="3">
    <location>
        <begin position="408"/>
        <end position="473"/>
    </location>
</feature>
<dbReference type="PANTHER" id="PTHR46376">
    <property type="entry name" value="LEUCINE-ZIPPER-LIKE TRANSCRIPTIONAL REGULATOR 1"/>
    <property type="match status" value="1"/>
</dbReference>
<evidence type="ECO:0000256" key="1">
    <source>
        <dbReference type="ARBA" id="ARBA00022441"/>
    </source>
</evidence>
<dbReference type="GO" id="GO:0005794">
    <property type="term" value="C:Golgi apparatus"/>
    <property type="evidence" value="ECO:0007669"/>
    <property type="project" value="TreeGrafter"/>
</dbReference>
<comment type="caution">
    <text evidence="4">The sequence shown here is derived from an EMBL/GenBank/DDBJ whole genome shotgun (WGS) entry which is preliminary data.</text>
</comment>
<dbReference type="Proteomes" id="UP000693970">
    <property type="component" value="Unassembled WGS sequence"/>
</dbReference>
<dbReference type="SMART" id="SM00225">
    <property type="entry name" value="BTB"/>
    <property type="match status" value="1"/>
</dbReference>
<dbReference type="InterPro" id="IPR051568">
    <property type="entry name" value="LZTR1/Attractin"/>
</dbReference>
<dbReference type="Pfam" id="PF00651">
    <property type="entry name" value="BTB"/>
    <property type="match status" value="1"/>
</dbReference>
<dbReference type="PROSITE" id="PS51257">
    <property type="entry name" value="PROKAR_LIPOPROTEIN"/>
    <property type="match status" value="1"/>
</dbReference>
<dbReference type="CDD" id="cd14733">
    <property type="entry name" value="BACK"/>
    <property type="match status" value="1"/>
</dbReference>
<dbReference type="EMBL" id="JAGRRH010000009">
    <property type="protein sequence ID" value="KAG7364977.1"/>
    <property type="molecule type" value="Genomic_DNA"/>
</dbReference>
<reference evidence="4" key="1">
    <citation type="journal article" date="2021" name="Sci. Rep.">
        <title>Diploid genomic architecture of Nitzschia inconspicua, an elite biomass production diatom.</title>
        <authorList>
            <person name="Oliver A."/>
            <person name="Podell S."/>
            <person name="Pinowska A."/>
            <person name="Traller J.C."/>
            <person name="Smith S.R."/>
            <person name="McClure R."/>
            <person name="Beliaev A."/>
            <person name="Bohutskyi P."/>
            <person name="Hill E.A."/>
            <person name="Rabines A."/>
            <person name="Zheng H."/>
            <person name="Allen L.Z."/>
            <person name="Kuo A."/>
            <person name="Grigoriev I.V."/>
            <person name="Allen A.E."/>
            <person name="Hazlebeck D."/>
            <person name="Allen E.E."/>
        </authorList>
    </citation>
    <scope>NUCLEOTIDE SEQUENCE</scope>
    <source>
        <strain evidence="4">Hildebrandi</strain>
    </source>
</reference>
<dbReference type="InterPro" id="IPR006652">
    <property type="entry name" value="Kelch_1"/>
</dbReference>
<evidence type="ECO:0000256" key="2">
    <source>
        <dbReference type="ARBA" id="ARBA00022737"/>
    </source>
</evidence>